<keyword evidence="1" id="KW-0472">Membrane</keyword>
<feature type="transmembrane region" description="Helical" evidence="1">
    <location>
        <begin position="12"/>
        <end position="31"/>
    </location>
</feature>
<evidence type="ECO:0000313" key="3">
    <source>
        <dbReference type="Proteomes" id="UP001597383"/>
    </source>
</evidence>
<dbReference type="RefSeq" id="WP_377555189.1">
    <property type="nucleotide sequence ID" value="NZ_JBHUHQ010000009.1"/>
</dbReference>
<proteinExistence type="predicted"/>
<gene>
    <name evidence="2" type="ORF">ACFSJF_04120</name>
</gene>
<evidence type="ECO:0000256" key="1">
    <source>
        <dbReference type="SAM" id="Phobius"/>
    </source>
</evidence>
<dbReference type="Proteomes" id="UP001597383">
    <property type="component" value="Unassembled WGS sequence"/>
</dbReference>
<reference evidence="3" key="1">
    <citation type="journal article" date="2019" name="Int. J. Syst. Evol. Microbiol.">
        <title>The Global Catalogue of Microorganisms (GCM) 10K type strain sequencing project: providing services to taxonomists for standard genome sequencing and annotation.</title>
        <authorList>
            <consortium name="The Broad Institute Genomics Platform"/>
            <consortium name="The Broad Institute Genome Sequencing Center for Infectious Disease"/>
            <person name="Wu L."/>
            <person name="Ma J."/>
        </authorList>
    </citation>
    <scope>NUCLEOTIDE SEQUENCE [LARGE SCALE GENOMIC DNA]</scope>
    <source>
        <strain evidence="3">R28</strain>
    </source>
</reference>
<keyword evidence="3" id="KW-1185">Reference proteome</keyword>
<keyword evidence="1" id="KW-1133">Transmembrane helix</keyword>
<evidence type="ECO:0000313" key="2">
    <source>
        <dbReference type="EMBL" id="MFD2043461.1"/>
    </source>
</evidence>
<sequence length="441" mass="50404">MAFKNFMFRIRSSFWYLPSVYGLIAAVLAFLSTKLDAFILKFNAIYSAIPSMLFADIDLAQTILSSISASLLTMTTITFSTILVVLTTYLSEFSPRTLQNFIRDHHTQRVLGIFVGGIIYSLLLLLLLRETVEVNQFIVPFFAIIIAIICLIVFVFFIHHVTSWIQVSNLIHNITLDTIKKINNDLKDVENVNKDAPWDDWESEEIKQIKPRPITVKKAGYIQDIDVKGMVGQASKDESIIRIEKRINDYVDPDTPLLSLWTFGDSNVQDNYERFVTIGTKQAAYNDIETGLTKIVEIALRALSPGINDPNTAINCIDNLGKILTKLGKKHLPRSFHNDKQRNLRVIYKQPNFSDYLYQCFYQIRQSGFHDISVLSAGIKALTIIAESNSKEVKEIVWEFTEYIVEGIDKESLLSLDNRYINEKLELLAQATDHRMDFKPL</sequence>
<feature type="transmembrane region" description="Helical" evidence="1">
    <location>
        <begin position="110"/>
        <end position="128"/>
    </location>
</feature>
<dbReference type="InterPro" id="IPR018723">
    <property type="entry name" value="DUF2254_membrane"/>
</dbReference>
<protein>
    <submittedName>
        <fullName evidence="2">DUF2254 domain-containing protein</fullName>
    </submittedName>
</protein>
<feature type="transmembrane region" description="Helical" evidence="1">
    <location>
        <begin position="67"/>
        <end position="90"/>
    </location>
</feature>
<keyword evidence="1" id="KW-0812">Transmembrane</keyword>
<accession>A0ABW4VWI8</accession>
<feature type="transmembrane region" description="Helical" evidence="1">
    <location>
        <begin position="137"/>
        <end position="158"/>
    </location>
</feature>
<dbReference type="EMBL" id="JBHUHQ010000009">
    <property type="protein sequence ID" value="MFD2043461.1"/>
    <property type="molecule type" value="Genomic_DNA"/>
</dbReference>
<comment type="caution">
    <text evidence="2">The sequence shown here is derived from an EMBL/GenBank/DDBJ whole genome shotgun (WGS) entry which is preliminary data.</text>
</comment>
<dbReference type="Pfam" id="PF10011">
    <property type="entry name" value="DUF2254"/>
    <property type="match status" value="1"/>
</dbReference>
<name>A0ABW4VWI8_9BACI</name>
<organism evidence="2 3">
    <name type="scientific">Ornithinibacillus salinisoli</name>
    <dbReference type="NCBI Taxonomy" id="1848459"/>
    <lineage>
        <taxon>Bacteria</taxon>
        <taxon>Bacillati</taxon>
        <taxon>Bacillota</taxon>
        <taxon>Bacilli</taxon>
        <taxon>Bacillales</taxon>
        <taxon>Bacillaceae</taxon>
        <taxon>Ornithinibacillus</taxon>
    </lineage>
</organism>